<comment type="caution">
    <text evidence="2">The sequence shown here is derived from an EMBL/GenBank/DDBJ whole genome shotgun (WGS) entry which is preliminary data.</text>
</comment>
<dbReference type="GO" id="GO:0008168">
    <property type="term" value="F:methyltransferase activity"/>
    <property type="evidence" value="ECO:0007669"/>
    <property type="project" value="UniProtKB-KW"/>
</dbReference>
<keyword evidence="2" id="KW-0489">Methyltransferase</keyword>
<dbReference type="InterPro" id="IPR013216">
    <property type="entry name" value="Methyltransf_11"/>
</dbReference>
<keyword evidence="3" id="KW-1185">Reference proteome</keyword>
<organism evidence="2 3">
    <name type="scientific">Thiohalorhabdus methylotrophus</name>
    <dbReference type="NCBI Taxonomy" id="3242694"/>
    <lineage>
        <taxon>Bacteria</taxon>
        <taxon>Pseudomonadati</taxon>
        <taxon>Pseudomonadota</taxon>
        <taxon>Gammaproteobacteria</taxon>
        <taxon>Thiohalorhabdales</taxon>
        <taxon>Thiohalorhabdaceae</taxon>
        <taxon>Thiohalorhabdus</taxon>
    </lineage>
</organism>
<dbReference type="Pfam" id="PF08241">
    <property type="entry name" value="Methyltransf_11"/>
    <property type="match status" value="1"/>
</dbReference>
<dbReference type="InterPro" id="IPR029063">
    <property type="entry name" value="SAM-dependent_MTases_sf"/>
</dbReference>
<feature type="domain" description="Methyltransferase type 11" evidence="1">
    <location>
        <begin position="65"/>
        <end position="156"/>
    </location>
</feature>
<dbReference type="SUPFAM" id="SSF53335">
    <property type="entry name" value="S-adenosyl-L-methionine-dependent methyltransferases"/>
    <property type="match status" value="1"/>
</dbReference>
<dbReference type="Gene3D" id="3.40.50.150">
    <property type="entry name" value="Vaccinia Virus protein VP39"/>
    <property type="match status" value="1"/>
</dbReference>
<evidence type="ECO:0000313" key="2">
    <source>
        <dbReference type="EMBL" id="MFA9460966.1"/>
    </source>
</evidence>
<dbReference type="RefSeq" id="WP_373655746.1">
    <property type="nucleotide sequence ID" value="NZ_JBGUAW010000005.1"/>
</dbReference>
<dbReference type="GO" id="GO:0032259">
    <property type="term" value="P:methylation"/>
    <property type="evidence" value="ECO:0007669"/>
    <property type="project" value="UniProtKB-KW"/>
</dbReference>
<proteinExistence type="predicted"/>
<evidence type="ECO:0000259" key="1">
    <source>
        <dbReference type="Pfam" id="PF08241"/>
    </source>
</evidence>
<dbReference type="CDD" id="cd02440">
    <property type="entry name" value="AdoMet_MTases"/>
    <property type="match status" value="1"/>
</dbReference>
<accession>A0ABV4TUG2</accession>
<protein>
    <submittedName>
        <fullName evidence="2">Class I SAM-dependent methyltransferase</fullName>
        <ecNumber evidence="2">2.1.1.-</ecNumber>
    </submittedName>
</protein>
<evidence type="ECO:0000313" key="3">
    <source>
        <dbReference type="Proteomes" id="UP001575181"/>
    </source>
</evidence>
<gene>
    <name evidence="2" type="ORF">ACERLL_09025</name>
</gene>
<dbReference type="EMBL" id="JBGUAW010000005">
    <property type="protein sequence ID" value="MFA9460966.1"/>
    <property type="molecule type" value="Genomic_DNA"/>
</dbReference>
<sequence>MGRTDESGTEPVARDFERQWRKRFERFADNEDDAGIAGWSENGLDARFSHFRNHWRPGAPGGFWLDVGCGAGTYTRYMRENGKEVLALDYSLPTLKKARARVGGGAHWALGDASRLPLRRNSLDGVLCFGVTQALSESGPLVSELNRVVRGGGEVWVDGLNRGCALDFWARALRKMRGEEENVRFESPRGLAEELRRAGAERVELYWVPVFPSGWHRLQRFFNRYWVGRVLDRTPFLGALVCHAFVLKGEAPHG</sequence>
<keyword evidence="2" id="KW-0808">Transferase</keyword>
<dbReference type="EC" id="2.1.1.-" evidence="2"/>
<name>A0ABV4TUG2_9GAMM</name>
<reference evidence="2 3" key="1">
    <citation type="submission" date="2024-08" db="EMBL/GenBank/DDBJ databases">
        <title>Whole-genome sequencing of halo(alkali)philic microorganisms from hypersaline lakes.</title>
        <authorList>
            <person name="Sorokin D.Y."/>
            <person name="Merkel A.Y."/>
            <person name="Messina E."/>
            <person name="Yakimov M."/>
        </authorList>
    </citation>
    <scope>NUCLEOTIDE SEQUENCE [LARGE SCALE GENOMIC DNA]</scope>
    <source>
        <strain evidence="2 3">Cl-TMA</strain>
    </source>
</reference>
<dbReference type="Proteomes" id="UP001575181">
    <property type="component" value="Unassembled WGS sequence"/>
</dbReference>